<feature type="region of interest" description="Disordered" evidence="1">
    <location>
        <begin position="168"/>
        <end position="190"/>
    </location>
</feature>
<organism evidence="2 3">
    <name type="scientific">Cucurbitaria berberidis CBS 394.84</name>
    <dbReference type="NCBI Taxonomy" id="1168544"/>
    <lineage>
        <taxon>Eukaryota</taxon>
        <taxon>Fungi</taxon>
        <taxon>Dikarya</taxon>
        <taxon>Ascomycota</taxon>
        <taxon>Pezizomycotina</taxon>
        <taxon>Dothideomycetes</taxon>
        <taxon>Pleosporomycetidae</taxon>
        <taxon>Pleosporales</taxon>
        <taxon>Pleosporineae</taxon>
        <taxon>Cucurbitariaceae</taxon>
        <taxon>Cucurbitaria</taxon>
    </lineage>
</organism>
<comment type="caution">
    <text evidence="2">The sequence shown here is derived from an EMBL/GenBank/DDBJ whole genome shotgun (WGS) entry which is preliminary data.</text>
</comment>
<feature type="non-terminal residue" evidence="2">
    <location>
        <position position="303"/>
    </location>
</feature>
<accession>A0A9P4LCK4</accession>
<dbReference type="GeneID" id="63844565"/>
<evidence type="ECO:0000256" key="1">
    <source>
        <dbReference type="SAM" id="MobiDB-lite"/>
    </source>
</evidence>
<name>A0A9P4LCK4_9PLEO</name>
<evidence type="ECO:0000313" key="2">
    <source>
        <dbReference type="EMBL" id="KAF1850851.1"/>
    </source>
</evidence>
<sequence>MEIEAPTFNSLNKPQKRALILRDQLRYTEPRHLDTFIEGITDDEPPTYRKINGKVVPTLTLVTIKDTATRFDLGNVFFPEEDNAVHRVYLTVEDGQFEMRTEVPLPKNDANLESVPIHGFIAGGMVQMFKEKFQAIFARKDKINDARRAAYNKPQQPPVKFHEGETLARLDPAKAEQNGEASQGEKRKLGDPVVKHVANKRKRTGLDTIPNDMKSATFNTIPQHIKVDLFNNIVMTAFPNFDNLMVAAWNVVSVYSNFGTDFPDLHSSIVDLKHVLVDFDEAFAMRGDRTEPRYRHDFHPASR</sequence>
<dbReference type="OrthoDB" id="3795533at2759"/>
<keyword evidence="3" id="KW-1185">Reference proteome</keyword>
<reference evidence="2" key="1">
    <citation type="submission" date="2020-01" db="EMBL/GenBank/DDBJ databases">
        <authorList>
            <consortium name="DOE Joint Genome Institute"/>
            <person name="Haridas S."/>
            <person name="Albert R."/>
            <person name="Binder M."/>
            <person name="Bloem J."/>
            <person name="Labutti K."/>
            <person name="Salamov A."/>
            <person name="Andreopoulos B."/>
            <person name="Baker S.E."/>
            <person name="Barry K."/>
            <person name="Bills G."/>
            <person name="Bluhm B.H."/>
            <person name="Cannon C."/>
            <person name="Castanera R."/>
            <person name="Culley D.E."/>
            <person name="Daum C."/>
            <person name="Ezra D."/>
            <person name="Gonzalez J.B."/>
            <person name="Henrissat B."/>
            <person name="Kuo A."/>
            <person name="Liang C."/>
            <person name="Lipzen A."/>
            <person name="Lutzoni F."/>
            <person name="Magnuson J."/>
            <person name="Mondo S."/>
            <person name="Nolan M."/>
            <person name="Ohm R."/>
            <person name="Pangilinan J."/>
            <person name="Park H.-J."/>
            <person name="Ramirez L."/>
            <person name="Alfaro M."/>
            <person name="Sun H."/>
            <person name="Tritt A."/>
            <person name="Yoshinaga Y."/>
            <person name="Zwiers L.-H."/>
            <person name="Turgeon B.G."/>
            <person name="Goodwin S.B."/>
            <person name="Spatafora J.W."/>
            <person name="Crous P.W."/>
            <person name="Grigoriev I.V."/>
        </authorList>
    </citation>
    <scope>NUCLEOTIDE SEQUENCE</scope>
    <source>
        <strain evidence="2">CBS 394.84</strain>
    </source>
</reference>
<evidence type="ECO:0000313" key="3">
    <source>
        <dbReference type="Proteomes" id="UP000800039"/>
    </source>
</evidence>
<dbReference type="AlphaFoldDB" id="A0A9P4LCK4"/>
<dbReference type="RefSeq" id="XP_040793414.1">
    <property type="nucleotide sequence ID" value="XM_040927312.1"/>
</dbReference>
<protein>
    <submittedName>
        <fullName evidence="2">Uncharacterized protein</fullName>
    </submittedName>
</protein>
<dbReference type="EMBL" id="ML976614">
    <property type="protein sequence ID" value="KAF1850851.1"/>
    <property type="molecule type" value="Genomic_DNA"/>
</dbReference>
<dbReference type="Proteomes" id="UP000800039">
    <property type="component" value="Unassembled WGS sequence"/>
</dbReference>
<gene>
    <name evidence="2" type="ORF">K460DRAFT_240045</name>
</gene>
<proteinExistence type="predicted"/>